<dbReference type="STRING" id="888268.A0A1E5WN26"/>
<dbReference type="InterPro" id="IPR013785">
    <property type="entry name" value="Aldolase_TIM"/>
</dbReference>
<comment type="subcellular location">
    <subcellularLocation>
        <location evidence="2">Peroxisome</location>
    </subcellularLocation>
</comment>
<name>A0A1E5WN26_9POAL</name>
<dbReference type="PANTHER" id="PTHR10578:SF67">
    <property type="entry name" value="PEROXISOMAL (S)-2-HYDROXYACID OXIDASE GLO3"/>
    <property type="match status" value="1"/>
</dbReference>
<dbReference type="InterPro" id="IPR037396">
    <property type="entry name" value="FMN_HAD"/>
</dbReference>
<evidence type="ECO:0000256" key="1">
    <source>
        <dbReference type="ARBA" id="ARBA00001917"/>
    </source>
</evidence>
<organism evidence="8 9">
    <name type="scientific">Dichanthelium oligosanthes</name>
    <dbReference type="NCBI Taxonomy" id="888268"/>
    <lineage>
        <taxon>Eukaryota</taxon>
        <taxon>Viridiplantae</taxon>
        <taxon>Streptophyta</taxon>
        <taxon>Embryophyta</taxon>
        <taxon>Tracheophyta</taxon>
        <taxon>Spermatophyta</taxon>
        <taxon>Magnoliopsida</taxon>
        <taxon>Liliopsida</taxon>
        <taxon>Poales</taxon>
        <taxon>Poaceae</taxon>
        <taxon>PACMAD clade</taxon>
        <taxon>Panicoideae</taxon>
        <taxon>Panicodae</taxon>
        <taxon>Paniceae</taxon>
        <taxon>Dichantheliinae</taxon>
        <taxon>Dichanthelium</taxon>
    </lineage>
</organism>
<dbReference type="PANTHER" id="PTHR10578">
    <property type="entry name" value="S -2-HYDROXY-ACID OXIDASE-RELATED"/>
    <property type="match status" value="1"/>
</dbReference>
<dbReference type="Pfam" id="PF01070">
    <property type="entry name" value="FMN_dh"/>
    <property type="match status" value="3"/>
</dbReference>
<dbReference type="GO" id="GO:0010181">
    <property type="term" value="F:FMN binding"/>
    <property type="evidence" value="ECO:0007669"/>
    <property type="project" value="InterPro"/>
</dbReference>
<dbReference type="InterPro" id="IPR008259">
    <property type="entry name" value="FMN_hydac_DH_AS"/>
</dbReference>
<dbReference type="PROSITE" id="PS51349">
    <property type="entry name" value="FMN_HYDROXY_ACID_DH_2"/>
    <property type="match status" value="1"/>
</dbReference>
<dbReference type="InterPro" id="IPR012133">
    <property type="entry name" value="Alpha-hydoxy_acid_DH_FMN"/>
</dbReference>
<evidence type="ECO:0000256" key="5">
    <source>
        <dbReference type="ARBA" id="ARBA00023140"/>
    </source>
</evidence>
<dbReference type="EMBL" id="LWDX02000351">
    <property type="protein sequence ID" value="OEL38806.1"/>
    <property type="molecule type" value="Genomic_DNA"/>
</dbReference>
<accession>A0A1E5WN26</accession>
<dbReference type="Proteomes" id="UP000095767">
    <property type="component" value="Unassembled WGS sequence"/>
</dbReference>
<dbReference type="EC" id="1.1.3.15" evidence="3"/>
<proteinExistence type="inferred from homology"/>
<evidence type="ECO:0000313" key="9">
    <source>
        <dbReference type="Proteomes" id="UP000095767"/>
    </source>
</evidence>
<keyword evidence="4" id="KW-0560">Oxidoreductase</keyword>
<dbReference type="InterPro" id="IPR000262">
    <property type="entry name" value="FMN-dep_DH"/>
</dbReference>
<comment type="cofactor">
    <cofactor evidence="1">
        <name>FMN</name>
        <dbReference type="ChEBI" id="CHEBI:58210"/>
    </cofactor>
</comment>
<evidence type="ECO:0000256" key="6">
    <source>
        <dbReference type="ARBA" id="ARBA00024042"/>
    </source>
</evidence>
<feature type="non-terminal residue" evidence="8">
    <location>
        <position position="1"/>
    </location>
</feature>
<evidence type="ECO:0000313" key="8">
    <source>
        <dbReference type="EMBL" id="OEL38806.1"/>
    </source>
</evidence>
<comment type="similarity">
    <text evidence="6">Belongs to the FMN-dependent alpha-hydroxy acid dehydrogenase family.</text>
</comment>
<dbReference type="PROSITE" id="PS00557">
    <property type="entry name" value="FMN_HYDROXY_ACID_DH_1"/>
    <property type="match status" value="1"/>
</dbReference>
<feature type="domain" description="FMN hydroxy acid dehydrogenase" evidence="7">
    <location>
        <begin position="1"/>
        <end position="500"/>
    </location>
</feature>
<dbReference type="SUPFAM" id="SSF51395">
    <property type="entry name" value="FMN-linked oxidoreductases"/>
    <property type="match status" value="2"/>
</dbReference>
<sequence length="506" mass="54883">LERLAHQTLDPSLSWKDVEWPKSITSLPILLKGIVTAEDGEVATARAAAACNTIMVLSFSSSCKIEEVASSCAAIHFYQLHVYKKRDVSATLVRRAESLGFKAIVLTVDTPVLGRREADIRNKMIAPQSPNLEGLMSFDDDLDAEGGSKLEGRARETLDPSSSWRDVEWLKSITSLPILLKGMVTAEDEMEDNLPVNVWEYQELAKKSLPKMHYDFINGGAEDELRPRVLIDVSKIDMSTSLLGYNMPSPIIVAPTGHHKLANPEAEVATARATAACNTIMVYKRRDVSATLVRRAESLGFKAIVLTVDTPVLGRREALIRNKYAVLVILPSFPEHSVEICSFTNHNSMWMTAPPRANLEGLMSFDGDLGSVSETSASTRKAVEAGVAGVIVSNHGGRQLDYAPPTISALEEVVKAVAGAVPVLVDGGLRRGTEVFKALALGAKAVMVGRPVLYGLAARGEAGARHVIEMLNRELELAMALCGCPSVAEVTRRHVQTEGDRIRALL</sequence>
<dbReference type="AlphaFoldDB" id="A0A1E5WN26"/>
<dbReference type="OrthoDB" id="25826at2759"/>
<evidence type="ECO:0000256" key="2">
    <source>
        <dbReference type="ARBA" id="ARBA00004275"/>
    </source>
</evidence>
<gene>
    <name evidence="8" type="ORF">BAE44_0000170</name>
</gene>
<reference evidence="8 9" key="1">
    <citation type="submission" date="2016-09" db="EMBL/GenBank/DDBJ databases">
        <title>The draft genome of Dichanthelium oligosanthes: A C3 panicoid grass species.</title>
        <authorList>
            <person name="Studer A.J."/>
            <person name="Schnable J.C."/>
            <person name="Brutnell T.P."/>
        </authorList>
    </citation>
    <scope>NUCLEOTIDE SEQUENCE [LARGE SCALE GENOMIC DNA]</scope>
    <source>
        <strain evidence="9">cv. Kellogg 1175</strain>
        <tissue evidence="8">Leaf</tissue>
    </source>
</reference>
<dbReference type="CDD" id="cd02809">
    <property type="entry name" value="alpha_hydroxyacid_oxid_FMN"/>
    <property type="match status" value="1"/>
</dbReference>
<dbReference type="GO" id="GO:0005777">
    <property type="term" value="C:peroxisome"/>
    <property type="evidence" value="ECO:0007669"/>
    <property type="project" value="UniProtKB-SubCell"/>
</dbReference>
<evidence type="ECO:0000256" key="3">
    <source>
        <dbReference type="ARBA" id="ARBA00013087"/>
    </source>
</evidence>
<evidence type="ECO:0000256" key="4">
    <source>
        <dbReference type="ARBA" id="ARBA00023002"/>
    </source>
</evidence>
<keyword evidence="5" id="KW-0576">Peroxisome</keyword>
<dbReference type="GO" id="GO:0003973">
    <property type="term" value="F:(S)-2-hydroxy-acid oxidase activity"/>
    <property type="evidence" value="ECO:0007669"/>
    <property type="project" value="UniProtKB-EC"/>
</dbReference>
<dbReference type="Gene3D" id="3.20.20.70">
    <property type="entry name" value="Aldolase class I"/>
    <property type="match status" value="5"/>
</dbReference>
<comment type="caution">
    <text evidence="8">The sequence shown here is derived from an EMBL/GenBank/DDBJ whole genome shotgun (WGS) entry which is preliminary data.</text>
</comment>
<keyword evidence="9" id="KW-1185">Reference proteome</keyword>
<evidence type="ECO:0000259" key="7">
    <source>
        <dbReference type="PROSITE" id="PS51349"/>
    </source>
</evidence>
<protein>
    <recommendedName>
        <fullName evidence="3">(S)-2-hydroxy-acid oxidase</fullName>
        <ecNumber evidence="3">1.1.3.15</ecNumber>
    </recommendedName>
</protein>